<sequence>MSVKTLMTAEELANLPEDDYRYELVEGELIRMSPTKPQHGKIAAKIIRILGNYVEAKGLGEVYGTDTGFIIRRHPDTVRAPDIAFVSRERIPEESGESFFSFSPDLAVEVLSPDESAMEVQDKIEGYFQGGSRVVWVVNPKTKTVTVYLSPSDIHVLTINNLITCGQVIPGLSFPVADIFR</sequence>
<reference evidence="2" key="1">
    <citation type="submission" date="2020-07" db="EMBL/GenBank/DDBJ databases">
        <title>Huge and variable diversity of episymbiotic CPR bacteria and DPANN archaea in groundwater ecosystems.</title>
        <authorList>
            <person name="He C.Y."/>
            <person name="Keren R."/>
            <person name="Whittaker M."/>
            <person name="Farag I.F."/>
            <person name="Doudna J."/>
            <person name="Cate J.H.D."/>
            <person name="Banfield J.F."/>
        </authorList>
    </citation>
    <scope>NUCLEOTIDE SEQUENCE</scope>
    <source>
        <strain evidence="2">NC_groundwater_1482_Ag_S-0.65um_47_24</strain>
    </source>
</reference>
<keyword evidence="2" id="KW-0378">Hydrolase</keyword>
<dbReference type="Gene3D" id="3.90.1570.10">
    <property type="entry name" value="tt1808, chain A"/>
    <property type="match status" value="1"/>
</dbReference>
<proteinExistence type="predicted"/>
<protein>
    <submittedName>
        <fullName evidence="2">Uma2 family endonuclease</fullName>
    </submittedName>
</protein>
<dbReference type="Pfam" id="PF05685">
    <property type="entry name" value="Uma2"/>
    <property type="match status" value="1"/>
</dbReference>
<feature type="domain" description="Putative restriction endonuclease" evidence="1">
    <location>
        <begin position="10"/>
        <end position="177"/>
    </location>
</feature>
<dbReference type="GO" id="GO:0004519">
    <property type="term" value="F:endonuclease activity"/>
    <property type="evidence" value="ECO:0007669"/>
    <property type="project" value="UniProtKB-KW"/>
</dbReference>
<comment type="caution">
    <text evidence="2">The sequence shown here is derived from an EMBL/GenBank/DDBJ whole genome shotgun (WGS) entry which is preliminary data.</text>
</comment>
<dbReference type="SUPFAM" id="SSF52980">
    <property type="entry name" value="Restriction endonuclease-like"/>
    <property type="match status" value="1"/>
</dbReference>
<dbReference type="PANTHER" id="PTHR34107">
    <property type="entry name" value="SLL0198 PROTEIN-RELATED"/>
    <property type="match status" value="1"/>
</dbReference>
<dbReference type="InterPro" id="IPR011335">
    <property type="entry name" value="Restrct_endonuc-II-like"/>
</dbReference>
<dbReference type="CDD" id="cd06260">
    <property type="entry name" value="DUF820-like"/>
    <property type="match status" value="1"/>
</dbReference>
<name>A0A933GKE1_UNCTE</name>
<keyword evidence="2" id="KW-0540">Nuclease</keyword>
<dbReference type="InterPro" id="IPR008538">
    <property type="entry name" value="Uma2"/>
</dbReference>
<accession>A0A933GKE1</accession>
<organism evidence="2 3">
    <name type="scientific">Tectimicrobiota bacterium</name>
    <dbReference type="NCBI Taxonomy" id="2528274"/>
    <lineage>
        <taxon>Bacteria</taxon>
        <taxon>Pseudomonadati</taxon>
        <taxon>Nitrospinota/Tectimicrobiota group</taxon>
        <taxon>Candidatus Tectimicrobiota</taxon>
    </lineage>
</organism>
<evidence type="ECO:0000259" key="1">
    <source>
        <dbReference type="Pfam" id="PF05685"/>
    </source>
</evidence>
<dbReference type="Proteomes" id="UP000772181">
    <property type="component" value="Unassembled WGS sequence"/>
</dbReference>
<dbReference type="AlphaFoldDB" id="A0A933GKE1"/>
<gene>
    <name evidence="2" type="ORF">HY730_00165</name>
</gene>
<dbReference type="PANTHER" id="PTHR34107:SF4">
    <property type="entry name" value="SLL1222 PROTEIN"/>
    <property type="match status" value="1"/>
</dbReference>
<evidence type="ECO:0000313" key="2">
    <source>
        <dbReference type="EMBL" id="MBI4594775.1"/>
    </source>
</evidence>
<dbReference type="InterPro" id="IPR012296">
    <property type="entry name" value="Nuclease_put_TT1808"/>
</dbReference>
<evidence type="ECO:0000313" key="3">
    <source>
        <dbReference type="Proteomes" id="UP000772181"/>
    </source>
</evidence>
<keyword evidence="2" id="KW-0255">Endonuclease</keyword>
<dbReference type="EMBL" id="JACQWF010000008">
    <property type="protein sequence ID" value="MBI4594775.1"/>
    <property type="molecule type" value="Genomic_DNA"/>
</dbReference>